<reference evidence="2" key="1">
    <citation type="submission" date="2022-08" db="EMBL/GenBank/DDBJ databases">
        <title>Genomic Encyclopedia of Type Strains, Phase III (KMG-III): the genomes of soil and plant-associated and newly described type strains.</title>
        <authorList>
            <person name="Whitman W."/>
        </authorList>
    </citation>
    <scope>NUCLEOTIDE SEQUENCE</scope>
    <source>
        <strain evidence="2">HMT 1</strain>
    </source>
</reference>
<keyword evidence="3" id="KW-1185">Reference proteome</keyword>
<sequence>MSGSQPESLNVLPTILQRITVRMVKILAESPVKPDTDRVHDQSTGEWLAEYDGASTAERSCLNGSEGNPGHGRQTREMLYQEHRTTRKSTLALSFVDAQTGEEATLFFNISLKGRNGRTYRTGTNGQFNSKKRSHFRKFWFRVVGKKPRRWCRVHEELERQLSRFVFSARVETARDSNEQPYLKIKSIEPVRSLEASTKQAQKPHKNRTEHAHAPGTGNTPQSPADGLCSDTEVHDTNTAQIPSHPGAQIPQDSPPSLNTYSYGWHICLPNGKEIHRFKCAPQATYEEILAEHPDAMRIQPIDRSEN</sequence>
<gene>
    <name evidence="2" type="ORF">J2T55_000204</name>
</gene>
<proteinExistence type="predicted"/>
<feature type="region of interest" description="Disordered" evidence="1">
    <location>
        <begin position="193"/>
        <end position="255"/>
    </location>
</feature>
<dbReference type="AlphaFoldDB" id="A0AAE3HJU5"/>
<evidence type="ECO:0000256" key="1">
    <source>
        <dbReference type="SAM" id="MobiDB-lite"/>
    </source>
</evidence>
<dbReference type="RefSeq" id="WP_259053752.1">
    <property type="nucleotide sequence ID" value="NZ_JANUCT010000001.1"/>
</dbReference>
<evidence type="ECO:0000313" key="3">
    <source>
        <dbReference type="Proteomes" id="UP001204445"/>
    </source>
</evidence>
<dbReference type="Proteomes" id="UP001204445">
    <property type="component" value="Unassembled WGS sequence"/>
</dbReference>
<organism evidence="2 3">
    <name type="scientific">Methylohalomonas lacus</name>
    <dbReference type="NCBI Taxonomy" id="398773"/>
    <lineage>
        <taxon>Bacteria</taxon>
        <taxon>Pseudomonadati</taxon>
        <taxon>Pseudomonadota</taxon>
        <taxon>Gammaproteobacteria</taxon>
        <taxon>Methylohalomonadales</taxon>
        <taxon>Methylohalomonadaceae</taxon>
        <taxon>Methylohalomonas</taxon>
    </lineage>
</organism>
<comment type="caution">
    <text evidence="2">The sequence shown here is derived from an EMBL/GenBank/DDBJ whole genome shotgun (WGS) entry which is preliminary data.</text>
</comment>
<accession>A0AAE3HJU5</accession>
<evidence type="ECO:0000313" key="2">
    <source>
        <dbReference type="EMBL" id="MCS3902212.1"/>
    </source>
</evidence>
<protein>
    <submittedName>
        <fullName evidence="2">Uncharacterized protein</fullName>
    </submittedName>
</protein>
<dbReference type="EMBL" id="JANUCT010000001">
    <property type="protein sequence ID" value="MCS3902212.1"/>
    <property type="molecule type" value="Genomic_DNA"/>
</dbReference>
<name>A0AAE3HJU5_9GAMM</name>